<evidence type="ECO:0000313" key="2">
    <source>
        <dbReference type="Proteomes" id="UP000030066"/>
    </source>
</evidence>
<reference evidence="1 2" key="1">
    <citation type="journal article" date="2014" name="PLoS ONE">
        <title>An emerging Mycoplasma associated with trichomoniasis, vaginal infection and disease.</title>
        <authorList>
            <consortium name="Vaginal Microbiome Consortium"/>
            <person name="Fettweis J.M."/>
            <person name="Serrano M.G."/>
            <person name="Huang B."/>
            <person name="Brooks J.P."/>
            <person name="Glascock A.L."/>
            <person name="Sheth N.U."/>
            <person name="Strauss J.F.III."/>
            <person name="Jefferson K.K."/>
            <person name="Buck G.A."/>
        </authorList>
    </citation>
    <scope>NUCLEOTIDE SEQUENCE [LARGE SCALE GENOMIC DNA]</scope>
    <source>
        <strain evidence="1 2">VCU_M1</strain>
    </source>
</reference>
<dbReference type="AlphaFoldDB" id="A0A097ST61"/>
<evidence type="ECO:0000313" key="1">
    <source>
        <dbReference type="EMBL" id="AIV03781.1"/>
    </source>
</evidence>
<dbReference type="Proteomes" id="UP000030066">
    <property type="component" value="Chromosome"/>
</dbReference>
<dbReference type="KEGG" id="mgj:MGM1_4140"/>
<organism evidence="1 2">
    <name type="scientific">Candidatus Malacoplasma girerdii</name>
    <dbReference type="NCBI Taxonomy" id="1318617"/>
    <lineage>
        <taxon>Bacteria</taxon>
        <taxon>Bacillati</taxon>
        <taxon>Mycoplasmatota</taxon>
        <taxon>Mycoplasmoidales</taxon>
        <taxon>Mycoplasmoidaceae</taxon>
        <taxon>Malacoplasma</taxon>
    </lineage>
</organism>
<keyword evidence="2" id="KW-1185">Reference proteome</keyword>
<proteinExistence type="predicted"/>
<dbReference type="HOGENOM" id="CLU_2913859_0_0_14"/>
<sequence length="61" mass="6813">MLAHDHTGNSESPCSPRIYAWTLRASTFANSANIWRNLAVSNEVPLPITLCFGKPENFHVE</sequence>
<dbReference type="EMBL" id="CP007711">
    <property type="protein sequence ID" value="AIV03781.1"/>
    <property type="molecule type" value="Genomic_DNA"/>
</dbReference>
<gene>
    <name evidence="1" type="ORF">MGM1_4140</name>
</gene>
<protein>
    <submittedName>
        <fullName evidence="1">Uncharacterized protein</fullName>
    </submittedName>
</protein>
<accession>A0A097ST61</accession>
<name>A0A097ST61_9BACT</name>